<dbReference type="EMBL" id="JAHCDA010000002">
    <property type="protein sequence ID" value="MBS7811359.1"/>
    <property type="molecule type" value="Genomic_DNA"/>
</dbReference>
<reference evidence="3 4" key="1">
    <citation type="submission" date="2021-05" db="EMBL/GenBank/DDBJ databases">
        <title>Roseococcus sp. XZZS9, whole genome shotgun sequencing project.</title>
        <authorList>
            <person name="Zhao G."/>
            <person name="Shen L."/>
        </authorList>
    </citation>
    <scope>NUCLEOTIDE SEQUENCE [LARGE SCALE GENOMIC DNA]</scope>
    <source>
        <strain evidence="3 4">XZZS9</strain>
    </source>
</reference>
<dbReference type="SUPFAM" id="SSF52821">
    <property type="entry name" value="Rhodanese/Cell cycle control phosphatase"/>
    <property type="match status" value="2"/>
</dbReference>
<evidence type="ECO:0000313" key="4">
    <source>
        <dbReference type="Proteomes" id="UP000766336"/>
    </source>
</evidence>
<dbReference type="InterPro" id="IPR036873">
    <property type="entry name" value="Rhodanese-like_dom_sf"/>
</dbReference>
<dbReference type="InterPro" id="IPR051126">
    <property type="entry name" value="Thiosulfate_sulfurtransferase"/>
</dbReference>
<organism evidence="3 4">
    <name type="scientific">Roseococcus pinisoli</name>
    <dbReference type="NCBI Taxonomy" id="2835040"/>
    <lineage>
        <taxon>Bacteria</taxon>
        <taxon>Pseudomonadati</taxon>
        <taxon>Pseudomonadota</taxon>
        <taxon>Alphaproteobacteria</taxon>
        <taxon>Acetobacterales</taxon>
        <taxon>Roseomonadaceae</taxon>
        <taxon>Roseococcus</taxon>
    </lineage>
</organism>
<protein>
    <submittedName>
        <fullName evidence="3">Sulfurtransferase</fullName>
    </submittedName>
</protein>
<accession>A0ABS5QCX4</accession>
<dbReference type="Gene3D" id="3.40.250.10">
    <property type="entry name" value="Rhodanese-like domain"/>
    <property type="match status" value="2"/>
</dbReference>
<gene>
    <name evidence="3" type="ORF">KHU32_10445</name>
</gene>
<dbReference type="PANTHER" id="PTHR43855">
    <property type="entry name" value="THIOSULFATE SULFURTRANSFERASE"/>
    <property type="match status" value="1"/>
</dbReference>
<feature type="domain" description="Rhodanese" evidence="2">
    <location>
        <begin position="40"/>
        <end position="137"/>
    </location>
</feature>
<evidence type="ECO:0000256" key="1">
    <source>
        <dbReference type="ARBA" id="ARBA00022737"/>
    </source>
</evidence>
<keyword evidence="4" id="KW-1185">Reference proteome</keyword>
<comment type="caution">
    <text evidence="3">The sequence shown here is derived from an EMBL/GenBank/DDBJ whole genome shotgun (WGS) entry which is preliminary data.</text>
</comment>
<name>A0ABS5QCX4_9PROT</name>
<feature type="domain" description="Rhodanese" evidence="2">
    <location>
        <begin position="194"/>
        <end position="280"/>
    </location>
</feature>
<evidence type="ECO:0000313" key="3">
    <source>
        <dbReference type="EMBL" id="MBS7811359.1"/>
    </source>
</evidence>
<evidence type="ECO:0000259" key="2">
    <source>
        <dbReference type="PROSITE" id="PS50206"/>
    </source>
</evidence>
<sequence>MLVDPDWLAARLGDPSVRVIDCSVGLVPQPVGASLVTSGRDAWREGHVPGAAYLHMTEDLSAPREGLPYNLPPAERMTALLQGIGINQDTTVVLYGTGYPPAVTRAWWVLRASGVRDVRILDGGWRRWVSEGHPVSTEAPVFSRGDFVAGTDHRLLADRETVRQALGAADVLLVNALSPQQFQGTGGAHYGRPGRIPGSVNLPSAELVDPATRRYRTPEELRKIFVELGAFDHGRVIAYCGGGIAASATVFALALLGHPDVALYDASLLEWSADETLPMEAG</sequence>
<dbReference type="CDD" id="cd01449">
    <property type="entry name" value="TST_Repeat_2"/>
    <property type="match status" value="1"/>
</dbReference>
<proteinExistence type="predicted"/>
<dbReference type="SMART" id="SM00450">
    <property type="entry name" value="RHOD"/>
    <property type="match status" value="2"/>
</dbReference>
<dbReference type="Proteomes" id="UP000766336">
    <property type="component" value="Unassembled WGS sequence"/>
</dbReference>
<dbReference type="PROSITE" id="PS50206">
    <property type="entry name" value="RHODANESE_3"/>
    <property type="match status" value="2"/>
</dbReference>
<dbReference type="PANTHER" id="PTHR43855:SF1">
    <property type="entry name" value="THIOSULFATE SULFURTRANSFERASE"/>
    <property type="match status" value="1"/>
</dbReference>
<dbReference type="RefSeq" id="WP_213670044.1">
    <property type="nucleotide sequence ID" value="NZ_JAHCDA010000002.1"/>
</dbReference>
<keyword evidence="1" id="KW-0677">Repeat</keyword>
<dbReference type="CDD" id="cd01448">
    <property type="entry name" value="TST_Repeat_1"/>
    <property type="match status" value="1"/>
</dbReference>
<dbReference type="Pfam" id="PF00581">
    <property type="entry name" value="Rhodanese"/>
    <property type="match status" value="2"/>
</dbReference>
<dbReference type="InterPro" id="IPR001763">
    <property type="entry name" value="Rhodanese-like_dom"/>
</dbReference>